<dbReference type="AlphaFoldDB" id="A0A653CV49"/>
<reference evidence="1 2" key="1">
    <citation type="submission" date="2019-01" db="EMBL/GenBank/DDBJ databases">
        <authorList>
            <person name="Sayadi A."/>
        </authorList>
    </citation>
    <scope>NUCLEOTIDE SEQUENCE [LARGE SCALE GENOMIC DNA]</scope>
</reference>
<name>A0A653CV49_CALMS</name>
<sequence length="34" mass="4083">MEFVLADAEALELMEEGAEFEHHRTRLRLRIQIK</sequence>
<keyword evidence="2" id="KW-1185">Reference proteome</keyword>
<dbReference type="Proteomes" id="UP000410492">
    <property type="component" value="Unassembled WGS sequence"/>
</dbReference>
<proteinExistence type="predicted"/>
<accession>A0A653CV49</accession>
<dbReference type="EMBL" id="CAACVG010008956">
    <property type="protein sequence ID" value="VEN51632.1"/>
    <property type="molecule type" value="Genomic_DNA"/>
</dbReference>
<protein>
    <submittedName>
        <fullName evidence="1">Uncharacterized protein</fullName>
    </submittedName>
</protein>
<evidence type="ECO:0000313" key="2">
    <source>
        <dbReference type="Proteomes" id="UP000410492"/>
    </source>
</evidence>
<gene>
    <name evidence="1" type="ORF">CALMAC_LOCUS12024</name>
</gene>
<evidence type="ECO:0000313" key="1">
    <source>
        <dbReference type="EMBL" id="VEN51632.1"/>
    </source>
</evidence>
<organism evidence="1 2">
    <name type="scientific">Callosobruchus maculatus</name>
    <name type="common">Southern cowpea weevil</name>
    <name type="synonym">Pulse bruchid</name>
    <dbReference type="NCBI Taxonomy" id="64391"/>
    <lineage>
        <taxon>Eukaryota</taxon>
        <taxon>Metazoa</taxon>
        <taxon>Ecdysozoa</taxon>
        <taxon>Arthropoda</taxon>
        <taxon>Hexapoda</taxon>
        <taxon>Insecta</taxon>
        <taxon>Pterygota</taxon>
        <taxon>Neoptera</taxon>
        <taxon>Endopterygota</taxon>
        <taxon>Coleoptera</taxon>
        <taxon>Polyphaga</taxon>
        <taxon>Cucujiformia</taxon>
        <taxon>Chrysomeloidea</taxon>
        <taxon>Chrysomelidae</taxon>
        <taxon>Bruchinae</taxon>
        <taxon>Bruchini</taxon>
        <taxon>Callosobruchus</taxon>
    </lineage>
</organism>